<evidence type="ECO:0000256" key="1">
    <source>
        <dbReference type="ARBA" id="ARBA00022679"/>
    </source>
</evidence>
<dbReference type="Proteomes" id="UP000010471">
    <property type="component" value="Chromosome"/>
</dbReference>
<dbReference type="InterPro" id="IPR011009">
    <property type="entry name" value="Kinase-like_dom_sf"/>
</dbReference>
<dbReference type="Pfam" id="PF00069">
    <property type="entry name" value="Pkinase"/>
    <property type="match status" value="1"/>
</dbReference>
<feature type="compositionally biased region" description="Low complexity" evidence="6">
    <location>
        <begin position="437"/>
        <end position="451"/>
    </location>
</feature>
<protein>
    <submittedName>
        <fullName evidence="8">Protein kinase family protein</fullName>
    </submittedName>
</protein>
<feature type="compositionally biased region" description="Low complexity" evidence="6">
    <location>
        <begin position="386"/>
        <end position="412"/>
    </location>
</feature>
<feature type="compositionally biased region" description="Low complexity" evidence="6">
    <location>
        <begin position="485"/>
        <end position="502"/>
    </location>
</feature>
<dbReference type="Gene3D" id="1.10.510.10">
    <property type="entry name" value="Transferase(Phosphotransferase) domain 1"/>
    <property type="match status" value="1"/>
</dbReference>
<keyword evidence="9" id="KW-1185">Reference proteome</keyword>
<keyword evidence="3 8" id="KW-0418">Kinase</keyword>
<keyword evidence="4 5" id="KW-0067">ATP-binding</keyword>
<evidence type="ECO:0000256" key="5">
    <source>
        <dbReference type="PROSITE-ProRule" id="PRU10141"/>
    </source>
</evidence>
<dbReference type="EMBL" id="CP003630">
    <property type="protein sequence ID" value="AFZ18332.1"/>
    <property type="molecule type" value="Genomic_DNA"/>
</dbReference>
<evidence type="ECO:0000256" key="2">
    <source>
        <dbReference type="ARBA" id="ARBA00022741"/>
    </source>
</evidence>
<dbReference type="Gene3D" id="3.30.200.20">
    <property type="entry name" value="Phosphorylase Kinase, domain 1"/>
    <property type="match status" value="1"/>
</dbReference>
<dbReference type="RefSeq" id="WP_015182481.1">
    <property type="nucleotide sequence ID" value="NC_019738.1"/>
</dbReference>
<dbReference type="InterPro" id="IPR008271">
    <property type="entry name" value="Ser/Thr_kinase_AS"/>
</dbReference>
<dbReference type="PANTHER" id="PTHR43289">
    <property type="entry name" value="MITOGEN-ACTIVATED PROTEIN KINASE KINASE KINASE 20-RELATED"/>
    <property type="match status" value="1"/>
</dbReference>
<feature type="compositionally biased region" description="Basic residues" evidence="6">
    <location>
        <begin position="419"/>
        <end position="428"/>
    </location>
</feature>
<proteinExistence type="predicted"/>
<dbReference type="CDD" id="cd14014">
    <property type="entry name" value="STKc_PknB_like"/>
    <property type="match status" value="1"/>
</dbReference>
<feature type="compositionally biased region" description="Low complexity" evidence="6">
    <location>
        <begin position="352"/>
        <end position="362"/>
    </location>
</feature>
<feature type="domain" description="Protein kinase" evidence="7">
    <location>
        <begin position="14"/>
        <end position="272"/>
    </location>
</feature>
<sequence length="554" mass="59792">MNLLVGKTLQGGKYTLEQELGRGGFGVTYKATHHYLEQVVVIKTLNESLQLHPEFPRFQHRFQDEAKALALCVHPNIVRVSDFFVEAEWPYMVMDYVAGLTLQALVFPGRPLDEATAIYYIRQVGEALKVVHQKGLLHRDIKPANIILRQGTQEVVLIDFGIARGFNTDSTQTHTNLVSDGYAPLEQYLVKEKRTPASDVYGLAATLYALLTAQVPTPSVIRDRQPMPAPRELQPQMSAAVNQAIMRGMAVEARFRPANVEEWLSLLPNPQLAQVNGTPIASSTHTGTTAPINAQQLAQLKKTALSSPPLPLFKRLGVRGMAIGGVAAIATGLVAVGAVRHQSQPKPPTATPTPTVEPSASPIPLPSTEANKEETSTRNSEETSEKSTQSPSPIQSQSSVKQNRSSSSSSASSEEKPIRRTYPRKTYRQKSDPPKESQSTPDSSSSSPSQSSRRKRIQSPSNPTNNSSPPVSKPTPVSSPPAPQPQVQRPSGKTQAPASEAPLLPPEPISKPKPVENSVPLPPPEAVQPKKSAPDNPSGDNQSRSGEDASGGIN</sequence>
<name>K9WFM1_9CYAN</name>
<dbReference type="PATRIC" id="fig|1173027.3.peg.2775"/>
<accession>K9WFM1</accession>
<evidence type="ECO:0000313" key="9">
    <source>
        <dbReference type="Proteomes" id="UP000010471"/>
    </source>
</evidence>
<gene>
    <name evidence="8" type="ORF">Mic7113_2536</name>
</gene>
<dbReference type="eggNOG" id="COG0515">
    <property type="taxonomic scope" value="Bacteria"/>
</dbReference>
<dbReference type="STRING" id="1173027.Mic7113_2536"/>
<dbReference type="SMART" id="SM00220">
    <property type="entry name" value="S_TKc"/>
    <property type="match status" value="1"/>
</dbReference>
<dbReference type="SUPFAM" id="SSF56112">
    <property type="entry name" value="Protein kinase-like (PK-like)"/>
    <property type="match status" value="1"/>
</dbReference>
<dbReference type="PANTHER" id="PTHR43289:SF34">
    <property type="entry name" value="SERINE_THREONINE-PROTEIN KINASE YBDM-RELATED"/>
    <property type="match status" value="1"/>
</dbReference>
<dbReference type="PROSITE" id="PS50011">
    <property type="entry name" value="PROTEIN_KINASE_DOM"/>
    <property type="match status" value="1"/>
</dbReference>
<feature type="region of interest" description="Disordered" evidence="6">
    <location>
        <begin position="340"/>
        <end position="554"/>
    </location>
</feature>
<evidence type="ECO:0000256" key="3">
    <source>
        <dbReference type="ARBA" id="ARBA00022777"/>
    </source>
</evidence>
<evidence type="ECO:0000259" key="7">
    <source>
        <dbReference type="PROSITE" id="PS50011"/>
    </source>
</evidence>
<dbReference type="OrthoDB" id="581647at2"/>
<dbReference type="InterPro" id="IPR017441">
    <property type="entry name" value="Protein_kinase_ATP_BS"/>
</dbReference>
<dbReference type="GO" id="GO:0004674">
    <property type="term" value="F:protein serine/threonine kinase activity"/>
    <property type="evidence" value="ECO:0007669"/>
    <property type="project" value="TreeGrafter"/>
</dbReference>
<feature type="compositionally biased region" description="Pro residues" evidence="6">
    <location>
        <begin position="471"/>
        <end position="484"/>
    </location>
</feature>
<dbReference type="AlphaFoldDB" id="K9WFM1"/>
<dbReference type="PROSITE" id="PS00107">
    <property type="entry name" value="PROTEIN_KINASE_ATP"/>
    <property type="match status" value="1"/>
</dbReference>
<keyword evidence="2 5" id="KW-0547">Nucleotide-binding</keyword>
<feature type="compositionally biased region" description="Basic and acidic residues" evidence="6">
    <location>
        <begin position="370"/>
        <end position="385"/>
    </location>
</feature>
<organism evidence="8 9">
    <name type="scientific">Allocoleopsis franciscana PCC 7113</name>
    <dbReference type="NCBI Taxonomy" id="1173027"/>
    <lineage>
        <taxon>Bacteria</taxon>
        <taxon>Bacillati</taxon>
        <taxon>Cyanobacteriota</taxon>
        <taxon>Cyanophyceae</taxon>
        <taxon>Coleofasciculales</taxon>
        <taxon>Coleofasciculaceae</taxon>
        <taxon>Allocoleopsis</taxon>
        <taxon>Allocoleopsis franciscana</taxon>
    </lineage>
</organism>
<dbReference type="PROSITE" id="PS00108">
    <property type="entry name" value="PROTEIN_KINASE_ST"/>
    <property type="match status" value="1"/>
</dbReference>
<feature type="binding site" evidence="5">
    <location>
        <position position="43"/>
    </location>
    <ligand>
        <name>ATP</name>
        <dbReference type="ChEBI" id="CHEBI:30616"/>
    </ligand>
</feature>
<evidence type="ECO:0000256" key="4">
    <source>
        <dbReference type="ARBA" id="ARBA00022840"/>
    </source>
</evidence>
<dbReference type="InterPro" id="IPR000719">
    <property type="entry name" value="Prot_kinase_dom"/>
</dbReference>
<keyword evidence="1" id="KW-0808">Transferase</keyword>
<dbReference type="GO" id="GO:0005524">
    <property type="term" value="F:ATP binding"/>
    <property type="evidence" value="ECO:0007669"/>
    <property type="project" value="UniProtKB-UniRule"/>
</dbReference>
<reference evidence="8 9" key="1">
    <citation type="submission" date="2012-06" db="EMBL/GenBank/DDBJ databases">
        <title>Finished chromosome of genome of Microcoleus sp. PCC 7113.</title>
        <authorList>
            <consortium name="US DOE Joint Genome Institute"/>
            <person name="Gugger M."/>
            <person name="Coursin T."/>
            <person name="Rippka R."/>
            <person name="Tandeau De Marsac N."/>
            <person name="Huntemann M."/>
            <person name="Wei C.-L."/>
            <person name="Han J."/>
            <person name="Detter J.C."/>
            <person name="Han C."/>
            <person name="Tapia R."/>
            <person name="Chen A."/>
            <person name="Kyrpides N."/>
            <person name="Mavromatis K."/>
            <person name="Markowitz V."/>
            <person name="Szeto E."/>
            <person name="Ivanova N."/>
            <person name="Pagani I."/>
            <person name="Pati A."/>
            <person name="Goodwin L."/>
            <person name="Nordberg H.P."/>
            <person name="Cantor M.N."/>
            <person name="Hua S.X."/>
            <person name="Woyke T."/>
            <person name="Kerfeld C.A."/>
        </authorList>
    </citation>
    <scope>NUCLEOTIDE SEQUENCE [LARGE SCALE GENOMIC DNA]</scope>
    <source>
        <strain evidence="8 9">PCC 7113</strain>
    </source>
</reference>
<dbReference type="KEGG" id="mic:Mic7113_2536"/>
<evidence type="ECO:0000256" key="6">
    <source>
        <dbReference type="SAM" id="MobiDB-lite"/>
    </source>
</evidence>
<feature type="compositionally biased region" description="Low complexity" evidence="6">
    <location>
        <begin position="458"/>
        <end position="470"/>
    </location>
</feature>
<dbReference type="HOGENOM" id="CLU_029689_0_0_3"/>
<evidence type="ECO:0000313" key="8">
    <source>
        <dbReference type="EMBL" id="AFZ18332.1"/>
    </source>
</evidence>